<feature type="compositionally biased region" description="Basic residues" evidence="1">
    <location>
        <begin position="1"/>
        <end position="17"/>
    </location>
</feature>
<sequence length="205" mass="22805">MVPPKTPHKPPSRHRRTQSSPPNISAPTPQPIHVQEPNTSPNTTSTTPTTQEATQENQQKITVFVSSPPVVQEREVIMRIDRDVEVESGNKNKIQNSDKIQKQIDELTKDVASGNIYNINNPNPNLTLPTLIIIITLIISKIKTKTKTTKITRQVANTVTTVTTPAESQVRCHPKKKLFSRRLRGRGFGDSGVGFEITEGEGDWD</sequence>
<feature type="compositionally biased region" description="Low complexity" evidence="1">
    <location>
        <begin position="35"/>
        <end position="59"/>
    </location>
</feature>
<organism evidence="2 3">
    <name type="scientific">Hymenoscyphus fraxineus</name>
    <dbReference type="NCBI Taxonomy" id="746836"/>
    <lineage>
        <taxon>Eukaryota</taxon>
        <taxon>Fungi</taxon>
        <taxon>Dikarya</taxon>
        <taxon>Ascomycota</taxon>
        <taxon>Pezizomycotina</taxon>
        <taxon>Leotiomycetes</taxon>
        <taxon>Helotiales</taxon>
        <taxon>Helotiaceae</taxon>
        <taxon>Hymenoscyphus</taxon>
    </lineage>
</organism>
<reference evidence="2" key="1">
    <citation type="submission" date="2021-07" db="EMBL/GenBank/DDBJ databases">
        <authorList>
            <person name="Durling M."/>
        </authorList>
    </citation>
    <scope>NUCLEOTIDE SEQUENCE</scope>
</reference>
<protein>
    <submittedName>
        <fullName evidence="2">Uncharacterized protein</fullName>
    </submittedName>
</protein>
<keyword evidence="3" id="KW-1185">Reference proteome</keyword>
<dbReference type="AlphaFoldDB" id="A0A9N9KQZ8"/>
<comment type="caution">
    <text evidence="2">The sequence shown here is derived from an EMBL/GenBank/DDBJ whole genome shotgun (WGS) entry which is preliminary data.</text>
</comment>
<dbReference type="Proteomes" id="UP000696280">
    <property type="component" value="Unassembled WGS sequence"/>
</dbReference>
<evidence type="ECO:0000256" key="1">
    <source>
        <dbReference type="SAM" id="MobiDB-lite"/>
    </source>
</evidence>
<gene>
    <name evidence="2" type="ORF">HYFRA_00001049</name>
</gene>
<evidence type="ECO:0000313" key="3">
    <source>
        <dbReference type="Proteomes" id="UP000696280"/>
    </source>
</evidence>
<name>A0A9N9KQZ8_9HELO</name>
<evidence type="ECO:0000313" key="2">
    <source>
        <dbReference type="EMBL" id="CAG8952304.1"/>
    </source>
</evidence>
<feature type="region of interest" description="Disordered" evidence="1">
    <location>
        <begin position="1"/>
        <end position="60"/>
    </location>
</feature>
<accession>A0A9N9KQZ8</accession>
<dbReference type="EMBL" id="CAJVRL010000045">
    <property type="protein sequence ID" value="CAG8952304.1"/>
    <property type="molecule type" value="Genomic_DNA"/>
</dbReference>
<proteinExistence type="predicted"/>
<feature type="compositionally biased region" description="Polar residues" evidence="1">
    <location>
        <begin position="18"/>
        <end position="27"/>
    </location>
</feature>